<feature type="region of interest" description="Disordered" evidence="1">
    <location>
        <begin position="1"/>
        <end position="45"/>
    </location>
</feature>
<feature type="compositionally biased region" description="Basic and acidic residues" evidence="1">
    <location>
        <begin position="1"/>
        <end position="11"/>
    </location>
</feature>
<dbReference type="Proteomes" id="UP000294744">
    <property type="component" value="Unassembled WGS sequence"/>
</dbReference>
<sequence length="138" mass="15372">MAKGNEIHNEFSGRAGTSFQIGVNNGPISLTSSSSPSGVDERQGERLRDLAGAVRSASDRELEKWGLRDRDALPVRWHTAEENLFDYWEKIQTDGTPVSLSGQFTAIRKTYEAVESRRLVTRLAARSIALRWCGCRSC</sequence>
<comment type="caution">
    <text evidence="2">The sequence shown here is derived from an EMBL/GenBank/DDBJ whole genome shotgun (WGS) entry which is preliminary data.</text>
</comment>
<proteinExistence type="predicted"/>
<accession>A0A4R4UQ15</accession>
<keyword evidence="3" id="KW-1185">Reference proteome</keyword>
<evidence type="ECO:0000256" key="1">
    <source>
        <dbReference type="SAM" id="MobiDB-lite"/>
    </source>
</evidence>
<name>A0A4R4UQ15_9PSEU</name>
<feature type="compositionally biased region" description="Polar residues" evidence="1">
    <location>
        <begin position="15"/>
        <end position="28"/>
    </location>
</feature>
<dbReference type="AlphaFoldDB" id="A0A4R4UQ15"/>
<evidence type="ECO:0000313" key="3">
    <source>
        <dbReference type="Proteomes" id="UP000294744"/>
    </source>
</evidence>
<organism evidence="2 3">
    <name type="scientific">Saccharopolyspora aridisoli</name>
    <dbReference type="NCBI Taxonomy" id="2530385"/>
    <lineage>
        <taxon>Bacteria</taxon>
        <taxon>Bacillati</taxon>
        <taxon>Actinomycetota</taxon>
        <taxon>Actinomycetes</taxon>
        <taxon>Pseudonocardiales</taxon>
        <taxon>Pseudonocardiaceae</taxon>
        <taxon>Saccharopolyspora</taxon>
    </lineage>
</organism>
<gene>
    <name evidence="2" type="ORF">E1161_13415</name>
</gene>
<dbReference type="RefSeq" id="WP_132623209.1">
    <property type="nucleotide sequence ID" value="NZ_SMKV01000014.1"/>
</dbReference>
<protein>
    <submittedName>
        <fullName evidence="2">Uncharacterized protein</fullName>
    </submittedName>
</protein>
<reference evidence="2 3" key="1">
    <citation type="submission" date="2019-03" db="EMBL/GenBank/DDBJ databases">
        <title>Draft genome sequences of novel Actinobacteria.</title>
        <authorList>
            <person name="Sahin N."/>
            <person name="Ay H."/>
            <person name="Saygin H."/>
        </authorList>
    </citation>
    <scope>NUCLEOTIDE SEQUENCE [LARGE SCALE GENOMIC DNA]</scope>
    <source>
        <strain evidence="2 3">16K404</strain>
    </source>
</reference>
<evidence type="ECO:0000313" key="2">
    <source>
        <dbReference type="EMBL" id="TDC92366.1"/>
    </source>
</evidence>
<dbReference type="EMBL" id="SMKV01000014">
    <property type="protein sequence ID" value="TDC92366.1"/>
    <property type="molecule type" value="Genomic_DNA"/>
</dbReference>